<evidence type="ECO:0000256" key="3">
    <source>
        <dbReference type="ARBA" id="ARBA00022643"/>
    </source>
</evidence>
<keyword evidence="1" id="KW-0820">tRNA-binding</keyword>
<dbReference type="OrthoDB" id="10262250at2759"/>
<dbReference type="EC" id="1.3.1.-" evidence="8"/>
<keyword evidence="10" id="KW-0547">Nucleotide-binding</keyword>
<dbReference type="STRING" id="1288291.A0A059F4W5"/>
<feature type="binding site" evidence="10">
    <location>
        <position position="167"/>
    </location>
    <ligand>
        <name>FMN</name>
        <dbReference type="ChEBI" id="CHEBI:58210"/>
    </ligand>
</feature>
<proteinExistence type="inferred from homology"/>
<organism evidence="12 13">
    <name type="scientific">Anncaliia algerae PRA339</name>
    <dbReference type="NCBI Taxonomy" id="1288291"/>
    <lineage>
        <taxon>Eukaryota</taxon>
        <taxon>Fungi</taxon>
        <taxon>Fungi incertae sedis</taxon>
        <taxon>Microsporidia</taxon>
        <taxon>Tubulinosematoidea</taxon>
        <taxon>Tubulinosematidae</taxon>
        <taxon>Anncaliia</taxon>
    </lineage>
</organism>
<keyword evidence="7 8" id="KW-0560">Oxidoreductase</keyword>
<dbReference type="SUPFAM" id="SSF51395">
    <property type="entry name" value="FMN-linked oxidoreductases"/>
    <property type="match status" value="1"/>
</dbReference>
<dbReference type="GO" id="GO:0017150">
    <property type="term" value="F:tRNA dihydrouridine synthase activity"/>
    <property type="evidence" value="ECO:0007669"/>
    <property type="project" value="InterPro"/>
</dbReference>
<feature type="binding site" evidence="10">
    <location>
        <position position="134"/>
    </location>
    <ligand>
        <name>FMN</name>
        <dbReference type="ChEBI" id="CHEBI:58210"/>
    </ligand>
</feature>
<dbReference type="AlphaFoldDB" id="A0A059F4W5"/>
<comment type="cofactor">
    <cofactor evidence="8 10">
        <name>FMN</name>
        <dbReference type="ChEBI" id="CHEBI:58210"/>
    </cofactor>
</comment>
<evidence type="ECO:0000256" key="1">
    <source>
        <dbReference type="ARBA" id="ARBA00022555"/>
    </source>
</evidence>
<keyword evidence="13" id="KW-1185">Reference proteome</keyword>
<keyword evidence="5" id="KW-0521">NADP</keyword>
<dbReference type="PANTHER" id="PTHR42907:SF1">
    <property type="entry name" value="FMN-LINKED OXIDOREDUCTASES SUPERFAMILY PROTEIN"/>
    <property type="match status" value="1"/>
</dbReference>
<evidence type="ECO:0000259" key="11">
    <source>
        <dbReference type="Pfam" id="PF01207"/>
    </source>
</evidence>
<evidence type="ECO:0000256" key="7">
    <source>
        <dbReference type="ARBA" id="ARBA00023002"/>
    </source>
</evidence>
<feature type="binding site" evidence="10">
    <location>
        <begin position="207"/>
        <end position="209"/>
    </location>
    <ligand>
        <name>FMN</name>
        <dbReference type="ChEBI" id="CHEBI:58210"/>
    </ligand>
</feature>
<dbReference type="InterPro" id="IPR013785">
    <property type="entry name" value="Aldolase_TIM"/>
</dbReference>
<evidence type="ECO:0000313" key="13">
    <source>
        <dbReference type="Proteomes" id="UP000030655"/>
    </source>
</evidence>
<accession>A0A059F4W5</accession>
<keyword evidence="3 8" id="KW-0288">FMN</keyword>
<dbReference type="GO" id="GO:0050660">
    <property type="term" value="F:flavin adenine dinucleotide binding"/>
    <property type="evidence" value="ECO:0007669"/>
    <property type="project" value="InterPro"/>
</dbReference>
<dbReference type="Proteomes" id="UP000030655">
    <property type="component" value="Unassembled WGS sequence"/>
</dbReference>
<evidence type="ECO:0000256" key="8">
    <source>
        <dbReference type="PIRNR" id="PIRNR006621"/>
    </source>
</evidence>
<feature type="active site" description="Proton donor" evidence="9">
    <location>
        <position position="95"/>
    </location>
</feature>
<evidence type="ECO:0000256" key="4">
    <source>
        <dbReference type="ARBA" id="ARBA00022694"/>
    </source>
</evidence>
<keyword evidence="6" id="KW-0694">RNA-binding</keyword>
<name>A0A059F4W5_9MICR</name>
<dbReference type="InterPro" id="IPR004653">
    <property type="entry name" value="DusA"/>
</dbReference>
<evidence type="ECO:0000313" key="12">
    <source>
        <dbReference type="EMBL" id="KCZ82333.1"/>
    </source>
</evidence>
<feature type="binding site" evidence="10">
    <location>
        <position position="64"/>
    </location>
    <ligand>
        <name>FMN</name>
        <dbReference type="ChEBI" id="CHEBI:58210"/>
    </ligand>
</feature>
<keyword evidence="4 8" id="KW-0819">tRNA processing</keyword>
<dbReference type="CDD" id="cd02801">
    <property type="entry name" value="DUS_like_FMN"/>
    <property type="match status" value="1"/>
</dbReference>
<sequence length="325" mass="37576">MGEFKFYLAPMLDVTTPHFRRFLRTINKEVILFTEMIVAETVLHTSDEKLKEIIGFFDDKTIVQIGGSNPLNIAAAITKVHTIFGYKDFNLNCGCPSSKVKKGNFGASLMLMPQVVIDIINEVYEKTGFIMSLKIRIGVDENDSYIFFKNFIEEIVSRTMCKTFFVHARKCWLSGLSPLQNRTIPCLNYDFVYKIKDEYPNCNFILNGGISSPEQLNLKKNLDGFMIGRAAIKDPFIFDKFIEMYRNNISKAIEIDYICRNLIGYFKSYGSDTLVRHHHIFPLLNIFHGRNGTKKFKNFLVETVQKKINFDGFVEMIEEYFLAKN</sequence>
<feature type="domain" description="DUS-like FMN-binding" evidence="11">
    <location>
        <begin position="8"/>
        <end position="307"/>
    </location>
</feature>
<dbReference type="InterPro" id="IPR035587">
    <property type="entry name" value="DUS-like_FMN-bd"/>
</dbReference>
<evidence type="ECO:0000256" key="10">
    <source>
        <dbReference type="PIRSR" id="PIRSR006621-2"/>
    </source>
</evidence>
<evidence type="ECO:0000256" key="2">
    <source>
        <dbReference type="ARBA" id="ARBA00022630"/>
    </source>
</evidence>
<reference evidence="12 13" key="2">
    <citation type="submission" date="2014-03" db="EMBL/GenBank/DDBJ databases">
        <title>The Genome Sequence of Anncaliia algerae insect isolate PRA339.</title>
        <authorList>
            <consortium name="The Broad Institute Genome Sequencing Platform"/>
            <consortium name="The Broad Institute Genome Sequencing Center for Infectious Disease"/>
            <person name="Cuomo C."/>
            <person name="Becnel J."/>
            <person name="Sanscrainte N."/>
            <person name="Walker B."/>
            <person name="Young S.K."/>
            <person name="Zeng Q."/>
            <person name="Gargeya S."/>
            <person name="Fitzgerald M."/>
            <person name="Haas B."/>
            <person name="Abouelleil A."/>
            <person name="Alvarado L."/>
            <person name="Arachchi H.M."/>
            <person name="Berlin A.M."/>
            <person name="Chapman S.B."/>
            <person name="Dewar J."/>
            <person name="Goldberg J."/>
            <person name="Griggs A."/>
            <person name="Gujja S."/>
            <person name="Hansen M."/>
            <person name="Howarth C."/>
            <person name="Imamovic A."/>
            <person name="Larimer J."/>
            <person name="McCowan C."/>
            <person name="Murphy C."/>
            <person name="Neiman D."/>
            <person name="Pearson M."/>
            <person name="Priest M."/>
            <person name="Roberts A."/>
            <person name="Saif S."/>
            <person name="Shea T."/>
            <person name="Sisk P."/>
            <person name="Sykes S."/>
            <person name="Wortman J."/>
            <person name="Nusbaum C."/>
            <person name="Birren B."/>
        </authorList>
    </citation>
    <scope>NUCLEOTIDE SEQUENCE [LARGE SCALE GENOMIC DNA]</scope>
    <source>
        <strain evidence="12 13">PRA339</strain>
    </source>
</reference>
<comment type="function">
    <text evidence="8">Catalyzes the synthesis of dihydrouridine, a modified base found in the D-loop of most tRNAs.</text>
</comment>
<dbReference type="GO" id="GO:0000049">
    <property type="term" value="F:tRNA binding"/>
    <property type="evidence" value="ECO:0007669"/>
    <property type="project" value="UniProtKB-KW"/>
</dbReference>
<dbReference type="Pfam" id="PF01207">
    <property type="entry name" value="Dus"/>
    <property type="match status" value="1"/>
</dbReference>
<evidence type="ECO:0000256" key="6">
    <source>
        <dbReference type="ARBA" id="ARBA00022884"/>
    </source>
</evidence>
<dbReference type="VEuPathDB" id="MicrosporidiaDB:H312_00356"/>
<dbReference type="PANTHER" id="PTHR42907">
    <property type="entry name" value="FMN-LINKED OXIDOREDUCTASES SUPERFAMILY PROTEIN"/>
    <property type="match status" value="1"/>
</dbReference>
<comment type="similarity">
    <text evidence="8">Belongs to the dus family.</text>
</comment>
<evidence type="ECO:0000256" key="9">
    <source>
        <dbReference type="PIRSR" id="PIRSR006621-1"/>
    </source>
</evidence>
<gene>
    <name evidence="12" type="ORF">H312_00356</name>
</gene>
<protein>
    <recommendedName>
        <fullName evidence="8">tRNA-dihydrouridine synthase</fullName>
        <ecNumber evidence="8">1.3.1.-</ecNumber>
    </recommendedName>
</protein>
<reference evidence="13" key="1">
    <citation type="submission" date="2013-02" db="EMBL/GenBank/DDBJ databases">
        <authorList>
            <consortium name="The Broad Institute Genome Sequencing Platform"/>
            <person name="Cuomo C."/>
            <person name="Becnel J."/>
            <person name="Sanscrainte N."/>
            <person name="Walker B."/>
            <person name="Young S.K."/>
            <person name="Zeng Q."/>
            <person name="Gargeya S."/>
            <person name="Fitzgerald M."/>
            <person name="Haas B."/>
            <person name="Abouelleil A."/>
            <person name="Alvarado L."/>
            <person name="Arachchi H.M."/>
            <person name="Berlin A.M."/>
            <person name="Chapman S.B."/>
            <person name="Dewar J."/>
            <person name="Goldberg J."/>
            <person name="Griggs A."/>
            <person name="Gujja S."/>
            <person name="Hansen M."/>
            <person name="Howarth C."/>
            <person name="Imamovic A."/>
            <person name="Larimer J."/>
            <person name="McCowan C."/>
            <person name="Murphy C."/>
            <person name="Neiman D."/>
            <person name="Pearson M."/>
            <person name="Priest M."/>
            <person name="Roberts A."/>
            <person name="Saif S."/>
            <person name="Shea T."/>
            <person name="Sisk P."/>
            <person name="Sykes S."/>
            <person name="Wortman J."/>
            <person name="Nusbaum C."/>
            <person name="Birren B."/>
        </authorList>
    </citation>
    <scope>NUCLEOTIDE SEQUENCE [LARGE SCALE GENOMIC DNA]</scope>
    <source>
        <strain evidence="13">PRA339</strain>
    </source>
</reference>
<evidence type="ECO:0000256" key="5">
    <source>
        <dbReference type="ARBA" id="ARBA00022857"/>
    </source>
</evidence>
<dbReference type="Gene3D" id="3.20.20.70">
    <property type="entry name" value="Aldolase class I"/>
    <property type="match status" value="1"/>
</dbReference>
<keyword evidence="2 8" id="KW-0285">Flavoprotein</keyword>
<dbReference type="EMBL" id="KK365131">
    <property type="protein sequence ID" value="KCZ82333.1"/>
    <property type="molecule type" value="Genomic_DNA"/>
</dbReference>
<dbReference type="InterPro" id="IPR001269">
    <property type="entry name" value="DUS_fam"/>
</dbReference>
<dbReference type="PIRSF" id="PIRSF006621">
    <property type="entry name" value="Dus"/>
    <property type="match status" value="1"/>
</dbReference>
<dbReference type="NCBIfam" id="NF008774">
    <property type="entry name" value="PRK11815.1"/>
    <property type="match status" value="1"/>
</dbReference>
<feature type="binding site" evidence="10">
    <location>
        <begin position="228"/>
        <end position="229"/>
    </location>
    <ligand>
        <name>FMN</name>
        <dbReference type="ChEBI" id="CHEBI:58210"/>
    </ligand>
</feature>
<dbReference type="HOGENOM" id="CLU_013299_2_1_1"/>